<dbReference type="OrthoDB" id="7773997at2"/>
<protein>
    <submittedName>
        <fullName evidence="1">Uncharacterized protein</fullName>
    </submittedName>
</protein>
<evidence type="ECO:0000313" key="2">
    <source>
        <dbReference type="Proteomes" id="UP000277498"/>
    </source>
</evidence>
<name>A0A3P5Y0L1_9RHOB</name>
<gene>
    <name evidence="1" type="ORF">XINFAN_04183</name>
</gene>
<reference evidence="1 2" key="1">
    <citation type="submission" date="2018-11" db="EMBL/GenBank/DDBJ databases">
        <authorList>
            <person name="Criscuolo A."/>
        </authorList>
    </citation>
    <scope>NUCLEOTIDE SEQUENCE [LARGE SCALE GENOMIC DNA]</scope>
    <source>
        <strain evidence="1">ACIP111625</strain>
    </source>
</reference>
<dbReference type="AlphaFoldDB" id="A0A3P5Y0L1"/>
<keyword evidence="2" id="KW-1185">Reference proteome</keyword>
<dbReference type="RefSeq" id="WP_124088841.1">
    <property type="nucleotide sequence ID" value="NZ_UXAW01000142.1"/>
</dbReference>
<accession>A0A3P5Y0L1</accession>
<dbReference type="EMBL" id="UXAW01000142">
    <property type="protein sequence ID" value="VDC33985.1"/>
    <property type="molecule type" value="Genomic_DNA"/>
</dbReference>
<proteinExistence type="predicted"/>
<dbReference type="Proteomes" id="UP000277498">
    <property type="component" value="Unassembled WGS sequence"/>
</dbReference>
<organism evidence="1 2">
    <name type="scientific">Pseudogemmobacter humi</name>
    <dbReference type="NCBI Taxonomy" id="2483812"/>
    <lineage>
        <taxon>Bacteria</taxon>
        <taxon>Pseudomonadati</taxon>
        <taxon>Pseudomonadota</taxon>
        <taxon>Alphaproteobacteria</taxon>
        <taxon>Rhodobacterales</taxon>
        <taxon>Paracoccaceae</taxon>
        <taxon>Pseudogemmobacter</taxon>
    </lineage>
</organism>
<evidence type="ECO:0000313" key="1">
    <source>
        <dbReference type="EMBL" id="VDC33985.1"/>
    </source>
</evidence>
<sequence length="83" mass="9202">MAFQIVQKIDGCHTTVFCDRIEEAIDRLGLAVTGVETRTSLRLCLQGKPKLAGFVGPCFGGVTDDGVEIIRYEDTETYRDFSQ</sequence>